<gene>
    <name evidence="4" type="ORF">J4032_09855</name>
</gene>
<name>A0ABY3WGU5_9ACTN</name>
<feature type="domain" description="HTH cro/C1-type" evidence="3">
    <location>
        <begin position="27"/>
        <end position="83"/>
    </location>
</feature>
<evidence type="ECO:0000259" key="3">
    <source>
        <dbReference type="SMART" id="SM00530"/>
    </source>
</evidence>
<dbReference type="InterPro" id="IPR001387">
    <property type="entry name" value="Cro/C1-type_HTH"/>
</dbReference>
<evidence type="ECO:0000313" key="5">
    <source>
        <dbReference type="Proteomes" id="UP000828924"/>
    </source>
</evidence>
<evidence type="ECO:0000256" key="2">
    <source>
        <dbReference type="SAM" id="MobiDB-lite"/>
    </source>
</evidence>
<proteinExistence type="predicted"/>
<dbReference type="EMBL" id="CP071872">
    <property type="protein sequence ID" value="UNM11807.1"/>
    <property type="molecule type" value="Genomic_DNA"/>
</dbReference>
<evidence type="ECO:0000256" key="1">
    <source>
        <dbReference type="SAM" id="Coils"/>
    </source>
</evidence>
<protein>
    <submittedName>
        <fullName evidence="4">Helix-turn-helix transcriptional regulator</fullName>
    </submittedName>
</protein>
<dbReference type="Pfam" id="PF13560">
    <property type="entry name" value="HTH_31"/>
    <property type="match status" value="1"/>
</dbReference>
<reference evidence="4 5" key="1">
    <citation type="submission" date="2021-03" db="EMBL/GenBank/DDBJ databases">
        <title>Complete genome of Streptomyces formicae strain 1H-GS9 (DSM 100524).</title>
        <authorList>
            <person name="Atanasov K.E."/>
            <person name="Altabella T."/>
            <person name="Ferrer A."/>
        </authorList>
    </citation>
    <scope>NUCLEOTIDE SEQUENCE [LARGE SCALE GENOMIC DNA]</scope>
    <source>
        <strain evidence="4 5">1H-GS9</strain>
    </source>
</reference>
<accession>A0ABY3WGU5</accession>
<dbReference type="SMART" id="SM00530">
    <property type="entry name" value="HTH_XRE"/>
    <property type="match status" value="1"/>
</dbReference>
<organism evidence="4 5">
    <name type="scientific">Streptomyces formicae</name>
    <dbReference type="NCBI Taxonomy" id="1616117"/>
    <lineage>
        <taxon>Bacteria</taxon>
        <taxon>Bacillati</taxon>
        <taxon>Actinomycetota</taxon>
        <taxon>Actinomycetes</taxon>
        <taxon>Kitasatosporales</taxon>
        <taxon>Streptomycetaceae</taxon>
        <taxon>Streptomyces</taxon>
    </lineage>
</organism>
<feature type="coiled-coil region" evidence="1">
    <location>
        <begin position="149"/>
        <end position="176"/>
    </location>
</feature>
<feature type="region of interest" description="Disordered" evidence="2">
    <location>
        <begin position="98"/>
        <end position="146"/>
    </location>
</feature>
<keyword evidence="1" id="KW-0175">Coiled coil</keyword>
<evidence type="ECO:0000313" key="4">
    <source>
        <dbReference type="EMBL" id="UNM11807.1"/>
    </source>
</evidence>
<dbReference type="CDD" id="cd00093">
    <property type="entry name" value="HTH_XRE"/>
    <property type="match status" value="1"/>
</dbReference>
<dbReference type="InterPro" id="IPR010982">
    <property type="entry name" value="Lambda_DNA-bd_dom_sf"/>
</dbReference>
<dbReference type="SUPFAM" id="SSF47413">
    <property type="entry name" value="lambda repressor-like DNA-binding domains"/>
    <property type="match status" value="1"/>
</dbReference>
<dbReference type="Proteomes" id="UP000828924">
    <property type="component" value="Chromosome"/>
</dbReference>
<keyword evidence="5" id="KW-1185">Reference proteome</keyword>
<sequence length="202" mass="22038">MTPGGKVARPERLVDPTAGPLEEFAHDLRRLRRQAGNPSYRTMAKSAHYSVATLSEAARGLHKPSLQVTLAYVAACGGDLEQWKRRWYRVSGELEARDAPARGHPGSPVRAPVQSRPGRRRTPQGAPDRDTGARASRALTNGPGADVLTADERAELHRLRSEVEELRQANEVLKAASAIFAADLRTTSQVVYNSAGRQDRSV</sequence>